<evidence type="ECO:0000313" key="2">
    <source>
        <dbReference type="Proteomes" id="UP000479710"/>
    </source>
</evidence>
<dbReference type="AlphaFoldDB" id="A0A6G1C9Q9"/>
<dbReference type="EMBL" id="SPHZ02000010">
    <property type="protein sequence ID" value="KAF0896343.1"/>
    <property type="molecule type" value="Genomic_DNA"/>
</dbReference>
<reference evidence="1 2" key="1">
    <citation type="submission" date="2019-11" db="EMBL/GenBank/DDBJ databases">
        <title>Whole genome sequence of Oryza granulata.</title>
        <authorList>
            <person name="Li W."/>
        </authorList>
    </citation>
    <scope>NUCLEOTIDE SEQUENCE [LARGE SCALE GENOMIC DNA]</scope>
    <source>
        <strain evidence="2">cv. Menghai</strain>
        <tissue evidence="1">Leaf</tissue>
    </source>
</reference>
<keyword evidence="2" id="KW-1185">Reference proteome</keyword>
<gene>
    <name evidence="1" type="ORF">E2562_021878</name>
</gene>
<proteinExistence type="predicted"/>
<organism evidence="1 2">
    <name type="scientific">Oryza meyeriana var. granulata</name>
    <dbReference type="NCBI Taxonomy" id="110450"/>
    <lineage>
        <taxon>Eukaryota</taxon>
        <taxon>Viridiplantae</taxon>
        <taxon>Streptophyta</taxon>
        <taxon>Embryophyta</taxon>
        <taxon>Tracheophyta</taxon>
        <taxon>Spermatophyta</taxon>
        <taxon>Magnoliopsida</taxon>
        <taxon>Liliopsida</taxon>
        <taxon>Poales</taxon>
        <taxon>Poaceae</taxon>
        <taxon>BOP clade</taxon>
        <taxon>Oryzoideae</taxon>
        <taxon>Oryzeae</taxon>
        <taxon>Oryzinae</taxon>
        <taxon>Oryza</taxon>
        <taxon>Oryza meyeriana</taxon>
    </lineage>
</organism>
<evidence type="ECO:0000313" key="1">
    <source>
        <dbReference type="EMBL" id="KAF0896343.1"/>
    </source>
</evidence>
<accession>A0A6G1C9Q9</accession>
<dbReference type="Proteomes" id="UP000479710">
    <property type="component" value="Unassembled WGS sequence"/>
</dbReference>
<protein>
    <submittedName>
        <fullName evidence="1">Uncharacterized protein</fullName>
    </submittedName>
</protein>
<comment type="caution">
    <text evidence="1">The sequence shown here is derived from an EMBL/GenBank/DDBJ whole genome shotgun (WGS) entry which is preliminary data.</text>
</comment>
<name>A0A6G1C9Q9_9ORYZ</name>
<sequence length="68" mass="7117">MAFVPGTAYRPSLGSPAEAAGVKIAYMYTAASGGGGSHGVAGIQLQEFAYFMVIDLEATCERGRRVYP</sequence>